<comment type="caution">
    <text evidence="2">The sequence shown here is derived from an EMBL/GenBank/DDBJ whole genome shotgun (WGS) entry which is preliminary data.</text>
</comment>
<dbReference type="RefSeq" id="WP_190454749.1">
    <property type="nucleotide sequence ID" value="NZ_JAMPLM010000004.1"/>
</dbReference>
<name>A0ABV0KIJ1_9CYAN</name>
<dbReference type="EMBL" id="JAMPLM010000004">
    <property type="protein sequence ID" value="MEP1058169.1"/>
    <property type="molecule type" value="Genomic_DNA"/>
</dbReference>
<dbReference type="Proteomes" id="UP001476950">
    <property type="component" value="Unassembled WGS sequence"/>
</dbReference>
<reference evidence="2 3" key="1">
    <citation type="submission" date="2022-04" db="EMBL/GenBank/DDBJ databases">
        <title>Positive selection, recombination, and allopatry shape intraspecific diversity of widespread and dominant cyanobacteria.</title>
        <authorList>
            <person name="Wei J."/>
            <person name="Shu W."/>
            <person name="Hu C."/>
        </authorList>
    </citation>
    <scope>NUCLEOTIDE SEQUENCE [LARGE SCALE GENOMIC DNA]</scope>
    <source>
        <strain evidence="2 3">AS-A4</strain>
    </source>
</reference>
<dbReference type="CDD" id="cd07302">
    <property type="entry name" value="CHD"/>
    <property type="match status" value="1"/>
</dbReference>
<sequence>MPHFHNTRAELNRLLQERNDYPERSTAIDTQICAIFEQDCAMFILDLSGFSRLTLRYGVIHFLAMVHRMNAIATPLVKQHHGRIVKQEADNLFAVFPTVQGAIDSAVAILKGFAAVNTRLPDEQDLYAGIGIGYGKTLVIDETDLYGSEMNLACKLGEDLARRGEVLLTEAAFGQLQPDPQQWERLDLTISELELIAYKLRTTPTAH</sequence>
<evidence type="ECO:0000313" key="3">
    <source>
        <dbReference type="Proteomes" id="UP001476950"/>
    </source>
</evidence>
<evidence type="ECO:0000259" key="1">
    <source>
        <dbReference type="PROSITE" id="PS50125"/>
    </source>
</evidence>
<dbReference type="PROSITE" id="PS50125">
    <property type="entry name" value="GUANYLATE_CYCLASE_2"/>
    <property type="match status" value="1"/>
</dbReference>
<dbReference type="InterPro" id="IPR029787">
    <property type="entry name" value="Nucleotide_cyclase"/>
</dbReference>
<keyword evidence="3" id="KW-1185">Reference proteome</keyword>
<evidence type="ECO:0000313" key="2">
    <source>
        <dbReference type="EMBL" id="MEP1058169.1"/>
    </source>
</evidence>
<protein>
    <submittedName>
        <fullName evidence="2">Adenylate/guanylate cyclase domain-containing protein</fullName>
    </submittedName>
</protein>
<feature type="domain" description="Guanylate cyclase" evidence="1">
    <location>
        <begin position="41"/>
        <end position="157"/>
    </location>
</feature>
<organism evidence="2 3">
    <name type="scientific">Stenomitos frigidus AS-A4</name>
    <dbReference type="NCBI Taxonomy" id="2933935"/>
    <lineage>
        <taxon>Bacteria</taxon>
        <taxon>Bacillati</taxon>
        <taxon>Cyanobacteriota</taxon>
        <taxon>Cyanophyceae</taxon>
        <taxon>Leptolyngbyales</taxon>
        <taxon>Leptolyngbyaceae</taxon>
        <taxon>Stenomitos</taxon>
    </lineage>
</organism>
<proteinExistence type="predicted"/>
<gene>
    <name evidence="2" type="ORF">NDI38_06920</name>
</gene>
<accession>A0ABV0KIJ1</accession>
<dbReference type="Gene3D" id="3.30.70.1230">
    <property type="entry name" value="Nucleotide cyclase"/>
    <property type="match status" value="1"/>
</dbReference>
<dbReference type="SUPFAM" id="SSF55073">
    <property type="entry name" value="Nucleotide cyclase"/>
    <property type="match status" value="1"/>
</dbReference>
<dbReference type="InterPro" id="IPR001054">
    <property type="entry name" value="A/G_cyclase"/>
</dbReference>